<protein>
    <submittedName>
        <fullName evidence="1">Uncharacterized protein</fullName>
    </submittedName>
</protein>
<proteinExistence type="predicted"/>
<evidence type="ECO:0000313" key="1">
    <source>
        <dbReference type="EMBL" id="MAA14722.1"/>
    </source>
</evidence>
<accession>A0A224YLK2</accession>
<organism evidence="1">
    <name type="scientific">Rhipicephalus zambeziensis</name>
    <dbReference type="NCBI Taxonomy" id="60191"/>
    <lineage>
        <taxon>Eukaryota</taxon>
        <taxon>Metazoa</taxon>
        <taxon>Ecdysozoa</taxon>
        <taxon>Arthropoda</taxon>
        <taxon>Chelicerata</taxon>
        <taxon>Arachnida</taxon>
        <taxon>Acari</taxon>
        <taxon>Parasitiformes</taxon>
        <taxon>Ixodida</taxon>
        <taxon>Ixodoidea</taxon>
        <taxon>Ixodidae</taxon>
        <taxon>Rhipicephalinae</taxon>
        <taxon>Rhipicephalus</taxon>
        <taxon>Rhipicephalus</taxon>
    </lineage>
</organism>
<sequence length="97" mass="10866">MCTMKPFQHVTNRCTLSVAPSKPLVNCAWSDGEVYVQKRSSVCEHAASLRQATHRAVAPGEIHQCWKIMKFKDVSVHGDGCAFWPKATWHGSPEKKN</sequence>
<dbReference type="EMBL" id="GFPF01003576">
    <property type="protein sequence ID" value="MAA14722.1"/>
    <property type="molecule type" value="Transcribed_RNA"/>
</dbReference>
<name>A0A224YLK2_9ACAR</name>
<reference evidence="1" key="1">
    <citation type="journal article" date="2017" name="Parasit. Vectors">
        <title>Sialotranscriptomics of Rhipicephalus zambeziensis reveals intricate expression profiles of secretory proteins and suggests tight temporal transcriptional regulation during blood-feeding.</title>
        <authorList>
            <person name="de Castro M.H."/>
            <person name="de Klerk D."/>
            <person name="Pienaar R."/>
            <person name="Rees D.J.G."/>
            <person name="Mans B.J."/>
        </authorList>
    </citation>
    <scope>NUCLEOTIDE SEQUENCE</scope>
    <source>
        <tissue evidence="1">Salivary glands</tissue>
    </source>
</reference>
<dbReference type="AlphaFoldDB" id="A0A224YLK2"/>